<evidence type="ECO:0000256" key="3">
    <source>
        <dbReference type="ARBA" id="ARBA00022679"/>
    </source>
</evidence>
<dbReference type="PANTHER" id="PTHR37984">
    <property type="entry name" value="PROTEIN CBG26694"/>
    <property type="match status" value="1"/>
</dbReference>
<feature type="compositionally biased region" description="Basic and acidic residues" evidence="12">
    <location>
        <begin position="605"/>
        <end position="617"/>
    </location>
</feature>
<dbReference type="Gene3D" id="2.40.70.10">
    <property type="entry name" value="Acid Proteases"/>
    <property type="match status" value="1"/>
</dbReference>
<reference evidence="15" key="1">
    <citation type="submission" date="2025-08" db="UniProtKB">
        <authorList>
            <consortium name="Ensembl"/>
        </authorList>
    </citation>
    <scope>IDENTIFICATION</scope>
</reference>
<evidence type="ECO:0000259" key="13">
    <source>
        <dbReference type="PROSITE" id="PS50175"/>
    </source>
</evidence>
<reference evidence="15" key="2">
    <citation type="submission" date="2025-09" db="UniProtKB">
        <authorList>
            <consortium name="Ensembl"/>
        </authorList>
    </citation>
    <scope>IDENTIFICATION</scope>
</reference>
<comment type="similarity">
    <text evidence="1">Belongs to the beta type-B retroviral polymerase family. HERV class-II K(HML-2) pol subfamily.</text>
</comment>
<keyword evidence="9" id="KW-0694">RNA-binding</keyword>
<dbReference type="Pfam" id="PF17919">
    <property type="entry name" value="RT_RNaseH_2"/>
    <property type="match status" value="1"/>
</dbReference>
<keyword evidence="4" id="KW-0548">Nucleotidyltransferase</keyword>
<dbReference type="GO" id="GO:0016779">
    <property type="term" value="F:nucleotidyltransferase activity"/>
    <property type="evidence" value="ECO:0007669"/>
    <property type="project" value="UniProtKB-KW"/>
</dbReference>
<dbReference type="InterPro" id="IPR001969">
    <property type="entry name" value="Aspartic_peptidase_AS"/>
</dbReference>
<dbReference type="CDD" id="cd01647">
    <property type="entry name" value="RT_LTR"/>
    <property type="match status" value="1"/>
</dbReference>
<evidence type="ECO:0000256" key="12">
    <source>
        <dbReference type="SAM" id="MobiDB-lite"/>
    </source>
</evidence>
<dbReference type="Gene3D" id="3.10.10.10">
    <property type="entry name" value="HIV Type 1 Reverse Transcriptase, subunit A, domain 1"/>
    <property type="match status" value="1"/>
</dbReference>
<accession>A0A8C5R9J1</accession>
<dbReference type="InterPro" id="IPR050951">
    <property type="entry name" value="Retrovirus_Pol_polyprotein"/>
</dbReference>
<evidence type="ECO:0000256" key="11">
    <source>
        <dbReference type="ARBA" id="ARBA00023268"/>
    </source>
</evidence>
<dbReference type="CDD" id="cd00303">
    <property type="entry name" value="retropepsin_like"/>
    <property type="match status" value="1"/>
</dbReference>
<dbReference type="PROSITE" id="PS50175">
    <property type="entry name" value="ASP_PROT_RETROV"/>
    <property type="match status" value="1"/>
</dbReference>
<keyword evidence="11" id="KW-0511">Multifunctional enzyme</keyword>
<dbReference type="InterPro" id="IPR000477">
    <property type="entry name" value="RT_dom"/>
</dbReference>
<feature type="domain" description="Reverse transcriptase" evidence="14">
    <location>
        <begin position="370"/>
        <end position="549"/>
    </location>
</feature>
<dbReference type="InterPro" id="IPR001995">
    <property type="entry name" value="Peptidase_A2_cat"/>
</dbReference>
<evidence type="ECO:0000256" key="1">
    <source>
        <dbReference type="ARBA" id="ARBA00010879"/>
    </source>
</evidence>
<keyword evidence="7" id="KW-0378">Hydrolase</keyword>
<evidence type="ECO:0000256" key="2">
    <source>
        <dbReference type="ARBA" id="ARBA00012180"/>
    </source>
</evidence>
<keyword evidence="3" id="KW-0808">Transferase</keyword>
<sequence length="696" mass="78434">MHTQNLHGPRRRPGYSELGLNFLSAMTKFPDQLIGPSPIVPIQVEGVYTKALLDSGAQVTLIYRDFYEKHLRHIPLQKLKDLEIWGIGTEKLPYDGYLQVKLEIGSKVIGQSGGCDALAIVCPRPSGANRSSILVGTNTDLVRRLLTPIVMEEGSTRGVHPMLRPVYQRMVEEQKAPAEVGRLWRLGGTEKVLQSGEVASFWASVKLNGSQPGLYVVLETDFNHGSEAGVEEIPEIISMRALKRTRERVSVSVCNVSDSPVILEARMPIGQVASTTPLSPTDLGGGVNKEIPAERFYPKDAPISPEWKKRLQSQILKWRDLFSKDEFDVGLAKSTEHRIRLQEDKPFRERSRRVPLGDLDDLREQLNELQRTKVIQESRSPYTSPIVIVRKKNGSIRLCRDYRTLNQRTIPDQYATPRIEDALQCLSGAKWFSVLDLRSGYHQIPMHPEDKEKTAFICPLGFFEFNRMPQGLTEAPATFQWLMEKTVGDMNLIEVLVYLDDIIVFGKTLEEHEQRLEKVLKRLHEEGLKLSLVKCQFCLPSVTYLGHVVSAEGVSTDPRKLEAVASWPRPRNVTELRSILGFCSYYRRLVGGFAKITQPLNKLLQKEDAGEGPKVSDRSSSAPGPRKARESIQEEWTNQCESAFMKLKESLTRAPVLVYADPHKPYELHVDASREGLGGVLYQEYGGLLRPVSYVS</sequence>
<dbReference type="GO" id="GO:0004190">
    <property type="term" value="F:aspartic-type endopeptidase activity"/>
    <property type="evidence" value="ECO:0007669"/>
    <property type="project" value="InterPro"/>
</dbReference>
<dbReference type="Proteomes" id="UP000694569">
    <property type="component" value="Unplaced"/>
</dbReference>
<dbReference type="FunFam" id="3.30.70.270:FF:000020">
    <property type="entry name" value="Transposon Tf2-6 polyprotein-like Protein"/>
    <property type="match status" value="1"/>
</dbReference>
<evidence type="ECO:0000256" key="7">
    <source>
        <dbReference type="ARBA" id="ARBA00022801"/>
    </source>
</evidence>
<dbReference type="InterPro" id="IPR043128">
    <property type="entry name" value="Rev_trsase/Diguanyl_cyclase"/>
</dbReference>
<keyword evidence="8" id="KW-0460">Magnesium</keyword>
<evidence type="ECO:0000256" key="4">
    <source>
        <dbReference type="ARBA" id="ARBA00022695"/>
    </source>
</evidence>
<dbReference type="OrthoDB" id="118474at2759"/>
<dbReference type="SUPFAM" id="SSF56672">
    <property type="entry name" value="DNA/RNA polymerases"/>
    <property type="match status" value="1"/>
</dbReference>
<evidence type="ECO:0000256" key="6">
    <source>
        <dbReference type="ARBA" id="ARBA00022759"/>
    </source>
</evidence>
<feature type="region of interest" description="Disordered" evidence="12">
    <location>
        <begin position="605"/>
        <end position="633"/>
    </location>
</feature>
<dbReference type="SUPFAM" id="SSF50630">
    <property type="entry name" value="Acid proteases"/>
    <property type="match status" value="1"/>
</dbReference>
<name>A0A8C5R9J1_9ANUR</name>
<evidence type="ECO:0000313" key="15">
    <source>
        <dbReference type="Ensembl" id="ENSLLEP00000048749.1"/>
    </source>
</evidence>
<evidence type="ECO:0000256" key="8">
    <source>
        <dbReference type="ARBA" id="ARBA00022842"/>
    </source>
</evidence>
<keyword evidence="16" id="KW-1185">Reference proteome</keyword>
<dbReference type="EC" id="3.1.26.4" evidence="2"/>
<dbReference type="GeneTree" id="ENSGT00940000165177"/>
<keyword evidence="10" id="KW-0229">DNA integration</keyword>
<proteinExistence type="inferred from homology"/>
<dbReference type="GO" id="GO:0006508">
    <property type="term" value="P:proteolysis"/>
    <property type="evidence" value="ECO:0007669"/>
    <property type="project" value="InterPro"/>
</dbReference>
<evidence type="ECO:0000313" key="16">
    <source>
        <dbReference type="Proteomes" id="UP000694569"/>
    </source>
</evidence>
<evidence type="ECO:0000256" key="5">
    <source>
        <dbReference type="ARBA" id="ARBA00022722"/>
    </source>
</evidence>
<dbReference type="GO" id="GO:0003723">
    <property type="term" value="F:RNA binding"/>
    <property type="evidence" value="ECO:0007669"/>
    <property type="project" value="UniProtKB-KW"/>
</dbReference>
<protein>
    <recommendedName>
        <fullName evidence="2">ribonuclease H</fullName>
        <ecNumber evidence="2">3.1.26.4</ecNumber>
    </recommendedName>
</protein>
<organism evidence="15 16">
    <name type="scientific">Leptobrachium leishanense</name>
    <name type="common">Leishan spiny toad</name>
    <dbReference type="NCBI Taxonomy" id="445787"/>
    <lineage>
        <taxon>Eukaryota</taxon>
        <taxon>Metazoa</taxon>
        <taxon>Chordata</taxon>
        <taxon>Craniata</taxon>
        <taxon>Vertebrata</taxon>
        <taxon>Euteleostomi</taxon>
        <taxon>Amphibia</taxon>
        <taxon>Batrachia</taxon>
        <taxon>Anura</taxon>
        <taxon>Pelobatoidea</taxon>
        <taxon>Megophryidae</taxon>
        <taxon>Leptobrachium</taxon>
    </lineage>
</organism>
<evidence type="ECO:0000259" key="14">
    <source>
        <dbReference type="PROSITE" id="PS50878"/>
    </source>
</evidence>
<dbReference type="Ensembl" id="ENSLLET00000050645.1">
    <property type="protein sequence ID" value="ENSLLEP00000048749.1"/>
    <property type="gene ID" value="ENSLLEG00000030698.1"/>
</dbReference>
<dbReference type="InterPro" id="IPR043502">
    <property type="entry name" value="DNA/RNA_pol_sf"/>
</dbReference>
<evidence type="ECO:0000256" key="10">
    <source>
        <dbReference type="ARBA" id="ARBA00022908"/>
    </source>
</evidence>
<keyword evidence="5" id="KW-0540">Nuclease</keyword>
<dbReference type="GO" id="GO:0015074">
    <property type="term" value="P:DNA integration"/>
    <property type="evidence" value="ECO:0007669"/>
    <property type="project" value="UniProtKB-KW"/>
</dbReference>
<evidence type="ECO:0000256" key="9">
    <source>
        <dbReference type="ARBA" id="ARBA00022884"/>
    </source>
</evidence>
<dbReference type="FunFam" id="3.10.10.10:FF:000004">
    <property type="entry name" value="Uncharacterized protein"/>
    <property type="match status" value="1"/>
</dbReference>
<feature type="domain" description="Peptidase A2" evidence="13">
    <location>
        <begin position="49"/>
        <end position="88"/>
    </location>
</feature>
<dbReference type="PROSITE" id="PS50878">
    <property type="entry name" value="RT_POL"/>
    <property type="match status" value="1"/>
</dbReference>
<dbReference type="Pfam" id="PF00078">
    <property type="entry name" value="RVT_1"/>
    <property type="match status" value="1"/>
</dbReference>
<dbReference type="PROSITE" id="PS00141">
    <property type="entry name" value="ASP_PROTEASE"/>
    <property type="match status" value="1"/>
</dbReference>
<dbReference type="Gene3D" id="3.30.70.270">
    <property type="match status" value="2"/>
</dbReference>
<dbReference type="PANTHER" id="PTHR37984:SF5">
    <property type="entry name" value="PROTEIN NYNRIN-LIKE"/>
    <property type="match status" value="1"/>
</dbReference>
<keyword evidence="6" id="KW-0255">Endonuclease</keyword>
<dbReference type="AlphaFoldDB" id="A0A8C5R9J1"/>
<dbReference type="InterPro" id="IPR041577">
    <property type="entry name" value="RT_RNaseH_2"/>
</dbReference>
<dbReference type="InterPro" id="IPR021109">
    <property type="entry name" value="Peptidase_aspartic_dom_sf"/>
</dbReference>
<dbReference type="GO" id="GO:0004523">
    <property type="term" value="F:RNA-DNA hybrid ribonuclease activity"/>
    <property type="evidence" value="ECO:0007669"/>
    <property type="project" value="UniProtKB-EC"/>
</dbReference>